<feature type="compositionally biased region" description="Basic and acidic residues" evidence="1">
    <location>
        <begin position="38"/>
        <end position="54"/>
    </location>
</feature>
<feature type="region of interest" description="Disordered" evidence="1">
    <location>
        <begin position="166"/>
        <end position="188"/>
    </location>
</feature>
<evidence type="ECO:0000256" key="1">
    <source>
        <dbReference type="SAM" id="MobiDB-lite"/>
    </source>
</evidence>
<dbReference type="InterPro" id="IPR056451">
    <property type="entry name" value="Znf_Tbcl_Rhp7"/>
</dbReference>
<gene>
    <name evidence="3" type="ORF">BJX63DRAFT_251148</name>
</gene>
<dbReference type="SMART" id="SM00367">
    <property type="entry name" value="LRR_CC"/>
    <property type="match status" value="4"/>
</dbReference>
<evidence type="ECO:0000313" key="3">
    <source>
        <dbReference type="EMBL" id="KAL2821028.1"/>
    </source>
</evidence>
<evidence type="ECO:0000259" key="2">
    <source>
        <dbReference type="Pfam" id="PF23550"/>
    </source>
</evidence>
<dbReference type="InterPro" id="IPR006553">
    <property type="entry name" value="Leu-rich_rpt_Cys-con_subtyp"/>
</dbReference>
<feature type="compositionally biased region" description="Basic and acidic residues" evidence="1">
    <location>
        <begin position="93"/>
        <end position="107"/>
    </location>
</feature>
<keyword evidence="4" id="KW-1185">Reference proteome</keyword>
<sequence length="593" mass="67315">MANRRQTRNQIRGPHSALTDFLASNNISAAQIHDDYQRRLREAETRTNAERQENIEQGNEADNDEYEDDVKESPEEQKKRKRKEAATIAKIKQSKEFARRKARRVGEPDDDDDYIAREMMQERSRPLPGQLENCDICSKRFTVTPYSKTGPNGGLLCTKCSKELGDKEKKAQPKKKGPRTTRRQNQSDLLDGIAQEGALSLVEMCTKKVADNINDIDEFGDLPAQLLRRLSQILSKRRALTPRTLNLFLRPDLGFIDIYDSGKLETDDFQKIFTFMPALTHVNLRFAGQLKDRVIDYMLDRDLNIKHLQLDAANLVSDQRWRQVFQKLGGQLETLRLSNMDFSLDDETVEVMTRSCTGLRRLKLSDCWKLSDRSLQAIANLQSLEYLSLNLISETRTEHLLDLVSRIGSNLRTLSLQGFSLADDTILEMIHDKCKLLSKLRFSDNSVCTDQGFVKLFENWSNPPLDFADFSSMRDVDNANPDGPTDATGLASNGFAALMRHSGSMIRKLNIASCRHISYAAFDEVFADGKTYPHLKELDVSFHTIMDDYLVGRIFRCCPSIQKIVAFACFNVRDACVPKGVALIGGLRAQNLV</sequence>
<dbReference type="Proteomes" id="UP001610334">
    <property type="component" value="Unassembled WGS sequence"/>
</dbReference>
<comment type="caution">
    <text evidence="3">The sequence shown here is derived from an EMBL/GenBank/DDBJ whole genome shotgun (WGS) entry which is preliminary data.</text>
</comment>
<name>A0ABR4HZV3_9EURO</name>
<feature type="region of interest" description="Disordered" evidence="1">
    <location>
        <begin position="92"/>
        <end position="111"/>
    </location>
</feature>
<dbReference type="Pfam" id="PF23550">
    <property type="entry name" value="zf_Tbcl_Rhp7"/>
    <property type="match status" value="1"/>
</dbReference>
<reference evidence="3 4" key="1">
    <citation type="submission" date="2024-07" db="EMBL/GenBank/DDBJ databases">
        <title>Section-level genome sequencing and comparative genomics of Aspergillus sections Usti and Cavernicolus.</title>
        <authorList>
            <consortium name="Lawrence Berkeley National Laboratory"/>
            <person name="Nybo J.L."/>
            <person name="Vesth T.C."/>
            <person name="Theobald S."/>
            <person name="Frisvad J.C."/>
            <person name="Larsen T.O."/>
            <person name="Kjaerboelling I."/>
            <person name="Rothschild-Mancinelli K."/>
            <person name="Lyhne E.K."/>
            <person name="Kogle M.E."/>
            <person name="Barry K."/>
            <person name="Clum A."/>
            <person name="Na H."/>
            <person name="Ledsgaard L."/>
            <person name="Lin J."/>
            <person name="Lipzen A."/>
            <person name="Kuo A."/>
            <person name="Riley R."/>
            <person name="Mondo S."/>
            <person name="Labutti K."/>
            <person name="Haridas S."/>
            <person name="Pangalinan J."/>
            <person name="Salamov A.A."/>
            <person name="Simmons B.A."/>
            <person name="Magnuson J.K."/>
            <person name="Chen J."/>
            <person name="Drula E."/>
            <person name="Henrissat B."/>
            <person name="Wiebenga A."/>
            <person name="Lubbers R.J."/>
            <person name="Gomes A.C."/>
            <person name="Makela M.R."/>
            <person name="Stajich J."/>
            <person name="Grigoriev I.V."/>
            <person name="Mortensen U.H."/>
            <person name="De Vries R.P."/>
            <person name="Baker S.E."/>
            <person name="Andersen M.R."/>
        </authorList>
    </citation>
    <scope>NUCLEOTIDE SEQUENCE [LARGE SCALE GENOMIC DNA]</scope>
    <source>
        <strain evidence="3 4">CBS 588.65</strain>
    </source>
</reference>
<evidence type="ECO:0000313" key="4">
    <source>
        <dbReference type="Proteomes" id="UP001610334"/>
    </source>
</evidence>
<feature type="domain" description="DNA repair protein rhp7 treble clef" evidence="2">
    <location>
        <begin position="128"/>
        <end position="165"/>
    </location>
</feature>
<feature type="compositionally biased region" description="Acidic residues" evidence="1">
    <location>
        <begin position="59"/>
        <end position="70"/>
    </location>
</feature>
<feature type="compositionally biased region" description="Basic residues" evidence="1">
    <location>
        <begin position="172"/>
        <end position="182"/>
    </location>
</feature>
<dbReference type="Gene3D" id="3.80.10.10">
    <property type="entry name" value="Ribonuclease Inhibitor"/>
    <property type="match status" value="2"/>
</dbReference>
<dbReference type="PANTHER" id="PTHR13318">
    <property type="entry name" value="PARTNER OF PAIRED, ISOFORM B-RELATED"/>
    <property type="match status" value="1"/>
</dbReference>
<protein>
    <recommendedName>
        <fullName evidence="2">DNA repair protein rhp7 treble clef domain-containing protein</fullName>
    </recommendedName>
</protein>
<feature type="region of interest" description="Disordered" evidence="1">
    <location>
        <begin position="38"/>
        <end position="86"/>
    </location>
</feature>
<proteinExistence type="predicted"/>
<organism evidence="3 4">
    <name type="scientific">Aspergillus granulosus</name>
    <dbReference type="NCBI Taxonomy" id="176169"/>
    <lineage>
        <taxon>Eukaryota</taxon>
        <taxon>Fungi</taxon>
        <taxon>Dikarya</taxon>
        <taxon>Ascomycota</taxon>
        <taxon>Pezizomycotina</taxon>
        <taxon>Eurotiomycetes</taxon>
        <taxon>Eurotiomycetidae</taxon>
        <taxon>Eurotiales</taxon>
        <taxon>Aspergillaceae</taxon>
        <taxon>Aspergillus</taxon>
        <taxon>Aspergillus subgen. Nidulantes</taxon>
    </lineage>
</organism>
<dbReference type="SUPFAM" id="SSF52047">
    <property type="entry name" value="RNI-like"/>
    <property type="match status" value="1"/>
</dbReference>
<accession>A0ABR4HZV3</accession>
<dbReference type="PANTHER" id="PTHR13318:SF95">
    <property type="entry name" value="F-BOX PROTEIN YLR352W"/>
    <property type="match status" value="1"/>
</dbReference>
<dbReference type="EMBL" id="JBFXLT010000005">
    <property type="protein sequence ID" value="KAL2821028.1"/>
    <property type="molecule type" value="Genomic_DNA"/>
</dbReference>
<dbReference type="InterPro" id="IPR032675">
    <property type="entry name" value="LRR_dom_sf"/>
</dbReference>